<reference evidence="2 3" key="1">
    <citation type="submission" date="2018-11" db="EMBL/GenBank/DDBJ databases">
        <authorList>
            <consortium name="Pathogen Informatics"/>
        </authorList>
    </citation>
    <scope>NUCLEOTIDE SEQUENCE [LARGE SCALE GENOMIC DNA]</scope>
</reference>
<keyword evidence="3" id="KW-1185">Reference proteome</keyword>
<evidence type="ECO:0000313" key="2">
    <source>
        <dbReference type="EMBL" id="VDK69201.1"/>
    </source>
</evidence>
<dbReference type="AlphaFoldDB" id="A0A3P6TY34"/>
<proteinExistence type="predicted"/>
<gene>
    <name evidence="2" type="ORF">DILT_LOCUS2135</name>
</gene>
<evidence type="ECO:0000313" key="3">
    <source>
        <dbReference type="Proteomes" id="UP000281553"/>
    </source>
</evidence>
<dbReference type="EMBL" id="UYRU01041725">
    <property type="protein sequence ID" value="VDK69201.1"/>
    <property type="molecule type" value="Genomic_DNA"/>
</dbReference>
<evidence type="ECO:0000256" key="1">
    <source>
        <dbReference type="SAM" id="MobiDB-lite"/>
    </source>
</evidence>
<sequence>MEGQNIYCFDYVATHSALPRHRTCCPFMQRTLYRIIRNIARLDLGFSCPSGNTPQPPASRKKRKGESTWKSFLHVRGTSGTADEATDSKQGSVDSDDESALYLPAAFSQPFPQEACEPDDEGLNGPLTEDVVALAQELDAGKQECELALAGAPENVCLKTKRGKLRRQKMREFNLPSELNEVSFT</sequence>
<dbReference type="OrthoDB" id="6275501at2759"/>
<dbReference type="Proteomes" id="UP000281553">
    <property type="component" value="Unassembled WGS sequence"/>
</dbReference>
<feature type="region of interest" description="Disordered" evidence="1">
    <location>
        <begin position="47"/>
        <end position="96"/>
    </location>
</feature>
<name>A0A3P6TY34_DIBLA</name>
<accession>A0A3P6TY34</accession>
<organism evidence="2 3">
    <name type="scientific">Dibothriocephalus latus</name>
    <name type="common">Fish tapeworm</name>
    <name type="synonym">Diphyllobothrium latum</name>
    <dbReference type="NCBI Taxonomy" id="60516"/>
    <lineage>
        <taxon>Eukaryota</taxon>
        <taxon>Metazoa</taxon>
        <taxon>Spiralia</taxon>
        <taxon>Lophotrochozoa</taxon>
        <taxon>Platyhelminthes</taxon>
        <taxon>Cestoda</taxon>
        <taxon>Eucestoda</taxon>
        <taxon>Diphyllobothriidea</taxon>
        <taxon>Diphyllobothriidae</taxon>
        <taxon>Dibothriocephalus</taxon>
    </lineage>
</organism>
<protein>
    <submittedName>
        <fullName evidence="2">Uncharacterized protein</fullName>
    </submittedName>
</protein>